<protein>
    <submittedName>
        <fullName evidence="2">Uncharacterized protein</fullName>
    </submittedName>
</protein>
<sequence length="82" mass="8985">MYALFRGKTQLGRSFPTEKEVWEAALIDGLVANVPAADEAGGRILAADYHVERVGEYEPQPDWKPDRLNPAAAGGTNRPKPH</sequence>
<dbReference type="EMBL" id="CAADFC020000023">
    <property type="protein sequence ID" value="VIO75396.1"/>
    <property type="molecule type" value="Genomic_DNA"/>
</dbReference>
<organism evidence="2 3">
    <name type="scientific">Bradyrhizobium ivorense</name>
    <dbReference type="NCBI Taxonomy" id="2511166"/>
    <lineage>
        <taxon>Bacteria</taxon>
        <taxon>Pseudomonadati</taxon>
        <taxon>Pseudomonadota</taxon>
        <taxon>Alphaproteobacteria</taxon>
        <taxon>Hyphomicrobiales</taxon>
        <taxon>Nitrobacteraceae</taxon>
        <taxon>Bradyrhizobium</taxon>
    </lineage>
</organism>
<dbReference type="Proteomes" id="UP000328092">
    <property type="component" value="Unassembled WGS sequence"/>
</dbReference>
<feature type="region of interest" description="Disordered" evidence="1">
    <location>
        <begin position="57"/>
        <end position="82"/>
    </location>
</feature>
<feature type="compositionally biased region" description="Basic and acidic residues" evidence="1">
    <location>
        <begin position="57"/>
        <end position="67"/>
    </location>
</feature>
<evidence type="ECO:0000313" key="3">
    <source>
        <dbReference type="Proteomes" id="UP000328092"/>
    </source>
</evidence>
<evidence type="ECO:0000313" key="2">
    <source>
        <dbReference type="EMBL" id="VIO75396.1"/>
    </source>
</evidence>
<keyword evidence="3" id="KW-1185">Reference proteome</keyword>
<accession>A0A508TM95</accession>
<proteinExistence type="predicted"/>
<dbReference type="RefSeq" id="WP_139862743.1">
    <property type="nucleotide sequence ID" value="NZ_CAADFC020000023.1"/>
</dbReference>
<comment type="caution">
    <text evidence="2">The sequence shown here is derived from an EMBL/GenBank/DDBJ whole genome shotgun (WGS) entry which is preliminary data.</text>
</comment>
<reference evidence="2" key="1">
    <citation type="submission" date="2019-02" db="EMBL/GenBank/DDBJ databases">
        <authorList>
            <person name="Pothier F.J."/>
        </authorList>
    </citation>
    <scope>NUCLEOTIDE SEQUENCE</scope>
    <source>
        <strain evidence="2">CI-1B</strain>
    </source>
</reference>
<evidence type="ECO:0000256" key="1">
    <source>
        <dbReference type="SAM" id="MobiDB-lite"/>
    </source>
</evidence>
<gene>
    <name evidence="2" type="ORF">CI1B_59010</name>
</gene>
<name>A0A508TM95_9BRAD</name>
<dbReference type="OrthoDB" id="8246888at2"/>
<dbReference type="AlphaFoldDB" id="A0A508TM95"/>